<evidence type="ECO:0000313" key="8">
    <source>
        <dbReference type="EMBL" id="WDE12751.1"/>
    </source>
</evidence>
<dbReference type="PANTHER" id="PTHR30287:SF2">
    <property type="entry name" value="BLL1001 PROTEIN"/>
    <property type="match status" value="1"/>
</dbReference>
<keyword evidence="2" id="KW-1003">Cell membrane</keyword>
<feature type="transmembrane region" description="Helical" evidence="6">
    <location>
        <begin position="340"/>
        <end position="359"/>
    </location>
</feature>
<dbReference type="PANTHER" id="PTHR30287">
    <property type="entry name" value="MEMBRANE COMPONENT OF PREDICTED ABC SUPERFAMILY METABOLITE UPTAKE TRANSPORTER"/>
    <property type="match status" value="1"/>
</dbReference>
<feature type="domain" description="ABC3 transporter permease C-terminal" evidence="7">
    <location>
        <begin position="704"/>
        <end position="819"/>
    </location>
</feature>
<comment type="subcellular location">
    <subcellularLocation>
        <location evidence="1">Cell membrane</location>
        <topology evidence="1">Multi-pass membrane protein</topology>
    </subcellularLocation>
</comment>
<sequence>MANPALSMRVNKALQQHLLIGKLILAQYRRQGLLNLGFVLSLAIATSTLLTILILNHASKSQYASADLSLSSPVAFYILPKQGNNISKADFARLRRAGFQQLSPVLSFTKKLDSGKNIRFKAIDLLPLAITRPEYDPDKIHIGHSGLKRLDLSPKQALILADNRRLDSRYHENANWGSEVLLDITLAWQLFPELTGFSHFICPPLSQKEQARLSRTLPPQLTLQSSWSLDNRSGFADALHLNLSALAILAFIVSLFIAFQAGEQAWRKRSELAAQLRLLGVSLPVLFHMLLLEAIGLVLITSLLGTGIALLLVLVLLPLLGLTLEQLYNLNINGQLSWHAIYALWSLLIASVAVLTTLAKQYRRIAGKYISRFARQSNDPGGGQAGKSRVKQAIPGLALLLVFLLIPEVTPGALTNLAPLSPWHLIMAKYGLLLLASVVLLPLLLQCFLWAFTQISRGFKVNFLLQDARSQVNRRSLPLAAFYLALTTGIAAALMINSFETAFSDYLDQNLDQDLYIRFTPEQKAPLLAWIKAQTATGKYKIAEYRFYYRGSGTLDGETLDLGIYSSAKQLNSLVFKAHDATGRQPGCFINEPLAIKRQLAIGQLLTISQQQARLSCRIRGIYYDYGNPKFELTLALSQAREQNFSLLEKGLSLHLDQGEQHLDQLRQTLSQQLNIPPGQIIATAQTKTLALKIFEQTFIITRAIALVLICIACLGLFLSANTLELARASQLLILRSLGYSRSALFRFMLSQWLLMALACIIISAPVAAILADTLVSKALPASFGWSMPLQLRADVFIATALSGLLCLLPALLLPLYKLELGSR</sequence>
<accession>A0ABY7VGN9</accession>
<evidence type="ECO:0000256" key="2">
    <source>
        <dbReference type="ARBA" id="ARBA00022475"/>
    </source>
</evidence>
<organism evidence="8 9">
    <name type="scientific">Thalassomonas haliotis</name>
    <dbReference type="NCBI Taxonomy" id="485448"/>
    <lineage>
        <taxon>Bacteria</taxon>
        <taxon>Pseudomonadati</taxon>
        <taxon>Pseudomonadota</taxon>
        <taxon>Gammaproteobacteria</taxon>
        <taxon>Alteromonadales</taxon>
        <taxon>Colwelliaceae</taxon>
        <taxon>Thalassomonas</taxon>
    </lineage>
</organism>
<evidence type="ECO:0000313" key="9">
    <source>
        <dbReference type="Proteomes" id="UP001215231"/>
    </source>
</evidence>
<evidence type="ECO:0000256" key="1">
    <source>
        <dbReference type="ARBA" id="ARBA00004651"/>
    </source>
</evidence>
<feature type="transmembrane region" description="Helical" evidence="6">
    <location>
        <begin position="792"/>
        <end position="817"/>
    </location>
</feature>
<keyword evidence="5 6" id="KW-0472">Membrane</keyword>
<dbReference type="InterPro" id="IPR003838">
    <property type="entry name" value="ABC3_permease_C"/>
</dbReference>
<keyword evidence="4 6" id="KW-1133">Transmembrane helix</keyword>
<feature type="transmembrane region" description="Helical" evidence="6">
    <location>
        <begin position="32"/>
        <end position="55"/>
    </location>
</feature>
<reference evidence="8 9" key="1">
    <citation type="journal article" date="2022" name="Mar. Drugs">
        <title>Bioassay-Guided Fractionation Leads to the Detection of Cholic Acid Generated by the Rare Thalassomonas sp.</title>
        <authorList>
            <person name="Pheiffer F."/>
            <person name="Schneider Y.K."/>
            <person name="Hansen E.H."/>
            <person name="Andersen J.H."/>
            <person name="Isaksson J."/>
            <person name="Busche T."/>
            <person name="R C."/>
            <person name="Kalinowski J."/>
            <person name="Zyl L.V."/>
            <person name="Trindade M."/>
        </authorList>
    </citation>
    <scope>NUCLEOTIDE SEQUENCE [LARGE SCALE GENOMIC DNA]</scope>
    <source>
        <strain evidence="8 9">A5K-61T</strain>
    </source>
</reference>
<evidence type="ECO:0000259" key="7">
    <source>
        <dbReference type="Pfam" id="PF02687"/>
    </source>
</evidence>
<dbReference type="Pfam" id="PF02687">
    <property type="entry name" value="FtsX"/>
    <property type="match status" value="1"/>
</dbReference>
<feature type="transmembrane region" description="Helical" evidence="6">
    <location>
        <begin position="704"/>
        <end position="724"/>
    </location>
</feature>
<feature type="transmembrane region" description="Helical" evidence="6">
    <location>
        <begin position="430"/>
        <end position="455"/>
    </location>
</feature>
<feature type="transmembrane region" description="Helical" evidence="6">
    <location>
        <begin position="745"/>
        <end position="772"/>
    </location>
</feature>
<feature type="transmembrane region" description="Helical" evidence="6">
    <location>
        <begin position="297"/>
        <end position="320"/>
    </location>
</feature>
<keyword evidence="9" id="KW-1185">Reference proteome</keyword>
<evidence type="ECO:0000256" key="4">
    <source>
        <dbReference type="ARBA" id="ARBA00022989"/>
    </source>
</evidence>
<evidence type="ECO:0000256" key="5">
    <source>
        <dbReference type="ARBA" id="ARBA00023136"/>
    </source>
</evidence>
<feature type="transmembrane region" description="Helical" evidence="6">
    <location>
        <begin position="241"/>
        <end position="262"/>
    </location>
</feature>
<protein>
    <submittedName>
        <fullName evidence="8">ABC transporter permease</fullName>
    </submittedName>
</protein>
<dbReference type="InterPro" id="IPR038766">
    <property type="entry name" value="Membrane_comp_ABC_pdt"/>
</dbReference>
<evidence type="ECO:0000256" key="6">
    <source>
        <dbReference type="SAM" id="Phobius"/>
    </source>
</evidence>
<evidence type="ECO:0000256" key="3">
    <source>
        <dbReference type="ARBA" id="ARBA00022692"/>
    </source>
</evidence>
<gene>
    <name evidence="8" type="ORF">H3N35_04575</name>
</gene>
<dbReference type="Proteomes" id="UP001215231">
    <property type="component" value="Chromosome"/>
</dbReference>
<dbReference type="RefSeq" id="WP_274053074.1">
    <property type="nucleotide sequence ID" value="NZ_CP059693.1"/>
</dbReference>
<feature type="transmembrane region" description="Helical" evidence="6">
    <location>
        <begin position="397"/>
        <end position="418"/>
    </location>
</feature>
<feature type="transmembrane region" description="Helical" evidence="6">
    <location>
        <begin position="476"/>
        <end position="496"/>
    </location>
</feature>
<keyword evidence="3 6" id="KW-0812">Transmembrane</keyword>
<proteinExistence type="predicted"/>
<name>A0ABY7VGN9_9GAMM</name>
<dbReference type="EMBL" id="CP059693">
    <property type="protein sequence ID" value="WDE12751.1"/>
    <property type="molecule type" value="Genomic_DNA"/>
</dbReference>